<evidence type="ECO:0000313" key="1">
    <source>
        <dbReference type="EMBL" id="VDD97460.1"/>
    </source>
</evidence>
<dbReference type="AlphaFoldDB" id="A0A0N4VPW5"/>
<name>A0A0N4VPW5_ENTVE</name>
<protein>
    <submittedName>
        <fullName evidence="1 3">Uncharacterized protein</fullName>
    </submittedName>
</protein>
<evidence type="ECO:0000313" key="2">
    <source>
        <dbReference type="Proteomes" id="UP000274131"/>
    </source>
</evidence>
<dbReference type="Proteomes" id="UP000274131">
    <property type="component" value="Unassembled WGS sequence"/>
</dbReference>
<keyword evidence="2" id="KW-1185">Reference proteome</keyword>
<accession>A0A0N4VPW5</accession>
<proteinExistence type="predicted"/>
<reference evidence="3" key="1">
    <citation type="submission" date="2017-02" db="UniProtKB">
        <authorList>
            <consortium name="WormBaseParasite"/>
        </authorList>
    </citation>
    <scope>IDENTIFICATION</scope>
</reference>
<dbReference type="EMBL" id="UXUI01013768">
    <property type="protein sequence ID" value="VDD97460.1"/>
    <property type="molecule type" value="Genomic_DNA"/>
</dbReference>
<dbReference type="WBParaSite" id="EVEC_0001305701-mRNA-1">
    <property type="protein sequence ID" value="EVEC_0001305701-mRNA-1"/>
    <property type="gene ID" value="EVEC_0001305701"/>
</dbReference>
<reference evidence="1 2" key="2">
    <citation type="submission" date="2018-10" db="EMBL/GenBank/DDBJ databases">
        <authorList>
            <consortium name="Pathogen Informatics"/>
        </authorList>
    </citation>
    <scope>NUCLEOTIDE SEQUENCE [LARGE SCALE GENOMIC DNA]</scope>
</reference>
<evidence type="ECO:0000313" key="3">
    <source>
        <dbReference type="WBParaSite" id="EVEC_0001305701-mRNA-1"/>
    </source>
</evidence>
<sequence length="89" mass="9945">MVENGQWSREVNLTKCITDEEKPFLIFAEILETGAGRRAEAKLEIDPGEPGFDLIPLRPGFTLESQYVPVYHFLSMLLDNSVDGGDDSD</sequence>
<organism evidence="3">
    <name type="scientific">Enterobius vermicularis</name>
    <name type="common">Human pinworm</name>
    <dbReference type="NCBI Taxonomy" id="51028"/>
    <lineage>
        <taxon>Eukaryota</taxon>
        <taxon>Metazoa</taxon>
        <taxon>Ecdysozoa</taxon>
        <taxon>Nematoda</taxon>
        <taxon>Chromadorea</taxon>
        <taxon>Rhabditida</taxon>
        <taxon>Spirurina</taxon>
        <taxon>Oxyuridomorpha</taxon>
        <taxon>Oxyuroidea</taxon>
        <taxon>Oxyuridae</taxon>
        <taxon>Enterobius</taxon>
    </lineage>
</organism>
<gene>
    <name evidence="1" type="ORF">EVEC_LOCUS12211</name>
</gene>